<keyword evidence="1" id="KW-0472">Membrane</keyword>
<evidence type="ECO:0000313" key="3">
    <source>
        <dbReference type="Proteomes" id="UP000009311"/>
    </source>
</evidence>
<evidence type="ECO:0000313" key="2">
    <source>
        <dbReference type="EMBL" id="CCI85860.1"/>
    </source>
</evidence>
<comment type="caution">
    <text evidence="2">The sequence shown here is derived from an EMBL/GenBank/DDBJ whole genome shotgun (WGS) entry which is preliminary data.</text>
</comment>
<dbReference type="OrthoDB" id="2322090at2"/>
<dbReference type="STRING" id="1423790.BN53_07180"/>
<name>I7JYV5_9LACO</name>
<evidence type="ECO:0000256" key="1">
    <source>
        <dbReference type="SAM" id="Phobius"/>
    </source>
</evidence>
<accession>I7JYV5</accession>
<keyword evidence="1" id="KW-0812">Transmembrane</keyword>
<keyword evidence="1" id="KW-1133">Transmembrane helix</keyword>
<keyword evidence="3" id="KW-1185">Reference proteome</keyword>
<dbReference type="AlphaFoldDB" id="I7JYV5"/>
<reference evidence="2 3" key="1">
    <citation type="submission" date="2012-06" db="EMBL/GenBank/DDBJ databases">
        <title>Draft Genome Sequence of Lactobacillus pasteurii CRBIP 24.76T.</title>
        <authorList>
            <person name="Cousin S."/>
            <person name="Bouchier C."/>
            <person name="Loux V."/>
            <person name="Ma L."/>
            <person name="Creno S."/>
            <person name="Bizet C."/>
            <person name="Clermont D."/>
        </authorList>
    </citation>
    <scope>NUCLEOTIDE SEQUENCE [LARGE SCALE GENOMIC DNA]</scope>
    <source>
        <strain evidence="3">CRBIP 24.76T</strain>
    </source>
</reference>
<protein>
    <submittedName>
        <fullName evidence="2">Prepilin-type cleavage/methylation protein</fullName>
    </submittedName>
</protein>
<dbReference type="Proteomes" id="UP000009311">
    <property type="component" value="Unassembled WGS sequence"/>
</dbReference>
<feature type="transmembrane region" description="Helical" evidence="1">
    <location>
        <begin position="7"/>
        <end position="32"/>
    </location>
</feature>
<sequence length="142" mass="15761">MENRRPYLAAFSLVETIIVLLIVVMLTTIGTLNLQKYQQQLVFESAVREVKVTMAQAAKYSLLQEEGSSVVYYPASRKITFTGGYDKQLFLPDSVKLLTRGGVKISKNGNTPPTSISLQAENGKSIKLNFQMTWGRVIDAKG</sequence>
<gene>
    <name evidence="2" type="ORF">BN53_07180</name>
</gene>
<dbReference type="InterPro" id="IPR045584">
    <property type="entry name" value="Pilin-like"/>
</dbReference>
<dbReference type="SUPFAM" id="SSF54523">
    <property type="entry name" value="Pili subunits"/>
    <property type="match status" value="1"/>
</dbReference>
<proteinExistence type="predicted"/>
<dbReference type="EMBL" id="CAKD01000024">
    <property type="protein sequence ID" value="CCI85860.1"/>
    <property type="molecule type" value="Genomic_DNA"/>
</dbReference>
<dbReference type="RefSeq" id="WP_009560421.1">
    <property type="nucleotide sequence ID" value="NZ_AYZN01000001.1"/>
</dbReference>
<organism evidence="2 3">
    <name type="scientific">Lactobacillus pasteurii DSM 23907 = CRBIP 24.76</name>
    <dbReference type="NCBI Taxonomy" id="1423790"/>
    <lineage>
        <taxon>Bacteria</taxon>
        <taxon>Bacillati</taxon>
        <taxon>Bacillota</taxon>
        <taxon>Bacilli</taxon>
        <taxon>Lactobacillales</taxon>
        <taxon>Lactobacillaceae</taxon>
        <taxon>Lactobacillus</taxon>
    </lineage>
</organism>
<dbReference type="eggNOG" id="ENOG5030MB3">
    <property type="taxonomic scope" value="Bacteria"/>
</dbReference>